<dbReference type="OMA" id="NIHYETI"/>
<protein>
    <submittedName>
        <fullName evidence="4">Rho GTPase, putative</fullName>
    </submittedName>
</protein>
<dbReference type="Gene3D" id="3.40.50.300">
    <property type="entry name" value="P-loop containing nucleotide triphosphate hydrolases"/>
    <property type="match status" value="1"/>
</dbReference>
<dbReference type="SMART" id="SM00174">
    <property type="entry name" value="RHO"/>
    <property type="match status" value="1"/>
</dbReference>
<evidence type="ECO:0000256" key="3">
    <source>
        <dbReference type="ARBA" id="ARBA00023134"/>
    </source>
</evidence>
<dbReference type="GO" id="GO:0003924">
    <property type="term" value="F:GTPase activity"/>
    <property type="evidence" value="ECO:0007669"/>
    <property type="project" value="InterPro"/>
</dbReference>
<dbReference type="InterPro" id="IPR001806">
    <property type="entry name" value="Small_GTPase"/>
</dbReference>
<accession>A0A0A1UF64</accession>
<evidence type="ECO:0000313" key="4">
    <source>
        <dbReference type="EMBL" id="ELP95230.1"/>
    </source>
</evidence>
<organism evidence="4 5">
    <name type="scientific">Entamoeba invadens IP1</name>
    <dbReference type="NCBI Taxonomy" id="370355"/>
    <lineage>
        <taxon>Eukaryota</taxon>
        <taxon>Amoebozoa</taxon>
        <taxon>Evosea</taxon>
        <taxon>Archamoebae</taxon>
        <taxon>Mastigamoebida</taxon>
        <taxon>Entamoebidae</taxon>
        <taxon>Entamoeba</taxon>
    </lineage>
</organism>
<dbReference type="GO" id="GO:0007165">
    <property type="term" value="P:signal transduction"/>
    <property type="evidence" value="ECO:0007669"/>
    <property type="project" value="InterPro"/>
</dbReference>
<dbReference type="Pfam" id="PF00071">
    <property type="entry name" value="Ras"/>
    <property type="match status" value="1"/>
</dbReference>
<dbReference type="PRINTS" id="PR00449">
    <property type="entry name" value="RASTRNSFRMNG"/>
</dbReference>
<dbReference type="InterPro" id="IPR020849">
    <property type="entry name" value="Small_GTPase_Ras-type"/>
</dbReference>
<evidence type="ECO:0000256" key="1">
    <source>
        <dbReference type="ARBA" id="ARBA00010142"/>
    </source>
</evidence>
<dbReference type="KEGG" id="eiv:EIN_430260"/>
<reference evidence="4 5" key="1">
    <citation type="submission" date="2012-10" db="EMBL/GenBank/DDBJ databases">
        <authorList>
            <person name="Zafar N."/>
            <person name="Inman J."/>
            <person name="Hall N."/>
            <person name="Lorenzi H."/>
            <person name="Caler E."/>
        </authorList>
    </citation>
    <scope>NUCLEOTIDE SEQUENCE [LARGE SCALE GENOMIC DNA]</scope>
    <source>
        <strain evidence="4 5">IP1</strain>
    </source>
</reference>
<dbReference type="SUPFAM" id="SSF52540">
    <property type="entry name" value="P-loop containing nucleoside triphosphate hydrolases"/>
    <property type="match status" value="1"/>
</dbReference>
<keyword evidence="2" id="KW-0547">Nucleotide-binding</keyword>
<dbReference type="CDD" id="cd00876">
    <property type="entry name" value="Ras"/>
    <property type="match status" value="1"/>
</dbReference>
<comment type="similarity">
    <text evidence="1">Belongs to the small GTPase superfamily. Rho family.</text>
</comment>
<dbReference type="AlphaFoldDB" id="A0A0A1UF64"/>
<dbReference type="PROSITE" id="PS51421">
    <property type="entry name" value="RAS"/>
    <property type="match status" value="1"/>
</dbReference>
<evidence type="ECO:0000256" key="2">
    <source>
        <dbReference type="ARBA" id="ARBA00022741"/>
    </source>
</evidence>
<dbReference type="VEuPathDB" id="AmoebaDB:EIN_430260"/>
<gene>
    <name evidence="4" type="ORF">EIN_430260</name>
</gene>
<dbReference type="SMART" id="SM00175">
    <property type="entry name" value="RAB"/>
    <property type="match status" value="1"/>
</dbReference>
<name>A0A0A1UF64_ENTIV</name>
<dbReference type="NCBIfam" id="TIGR00231">
    <property type="entry name" value="small_GTP"/>
    <property type="match status" value="1"/>
</dbReference>
<dbReference type="SMART" id="SM00176">
    <property type="entry name" value="RAN"/>
    <property type="match status" value="1"/>
</dbReference>
<dbReference type="PROSITE" id="PS51420">
    <property type="entry name" value="RHO"/>
    <property type="match status" value="1"/>
</dbReference>
<dbReference type="PANTHER" id="PTHR24070">
    <property type="entry name" value="RAS, DI-RAS, AND RHEB FAMILY MEMBERS OF SMALL GTPASE SUPERFAMILY"/>
    <property type="match status" value="1"/>
</dbReference>
<dbReference type="GeneID" id="14894230"/>
<sequence length="204" mass="22761">MSTEEKPLQVVIIGEGSVGKSSLCLMFVKGEFNIEYNPTIEETYPTEVNVDGKVVKMSIVDTAGQEEYVSLRDQFYVKGDAFILVYSIDNLNSFHSLNIHYETIAGLRKGKKMAVVLVGNKCDLEAQRAIQKSDLQQLSEKFNNAPYYETSAQNNINVKEVFETIARETLKNAAEEAATQTKTIQSNHPSQVTESERGGCCYIL</sequence>
<dbReference type="FunFam" id="3.40.50.300:FF:001423">
    <property type="entry name" value="Ras family GTPase"/>
    <property type="match status" value="1"/>
</dbReference>
<dbReference type="SMART" id="SM00173">
    <property type="entry name" value="RAS"/>
    <property type="match status" value="1"/>
</dbReference>
<dbReference type="Proteomes" id="UP000014680">
    <property type="component" value="Unassembled WGS sequence"/>
</dbReference>
<dbReference type="InterPro" id="IPR027417">
    <property type="entry name" value="P-loop_NTPase"/>
</dbReference>
<dbReference type="PROSITE" id="PS51419">
    <property type="entry name" value="RAB"/>
    <property type="match status" value="1"/>
</dbReference>
<proteinExistence type="inferred from homology"/>
<dbReference type="EMBL" id="KB206168">
    <property type="protein sequence ID" value="ELP95230.1"/>
    <property type="molecule type" value="Genomic_DNA"/>
</dbReference>
<dbReference type="OrthoDB" id="5976022at2759"/>
<dbReference type="GO" id="GO:0016020">
    <property type="term" value="C:membrane"/>
    <property type="evidence" value="ECO:0007669"/>
    <property type="project" value="InterPro"/>
</dbReference>
<dbReference type="InterPro" id="IPR005225">
    <property type="entry name" value="Small_GTP-bd"/>
</dbReference>
<keyword evidence="5" id="KW-1185">Reference proteome</keyword>
<dbReference type="GO" id="GO:0005525">
    <property type="term" value="F:GTP binding"/>
    <property type="evidence" value="ECO:0007669"/>
    <property type="project" value="UniProtKB-KW"/>
</dbReference>
<keyword evidence="3" id="KW-0342">GTP-binding</keyword>
<evidence type="ECO:0000313" key="5">
    <source>
        <dbReference type="Proteomes" id="UP000014680"/>
    </source>
</evidence>
<dbReference type="RefSeq" id="XP_004262001.1">
    <property type="nucleotide sequence ID" value="XM_004261953.1"/>
</dbReference>